<name>A0A2K3MHQ1_TRIPR</name>
<sequence>MNTHGFGTNILVLDGKNWDRWNALMKSLFGAQDCLDVVLNGYDELVENPTEAQRTAFKENKKKYCKALFYIQQNCDAQHFENIAKSTKS</sequence>
<dbReference type="Proteomes" id="UP000236291">
    <property type="component" value="Unassembled WGS sequence"/>
</dbReference>
<dbReference type="EMBL" id="ASHM01062431">
    <property type="protein sequence ID" value="PNX90315.1"/>
    <property type="molecule type" value="Genomic_DNA"/>
</dbReference>
<reference evidence="1 2" key="1">
    <citation type="journal article" date="2014" name="Am. J. Bot.">
        <title>Genome assembly and annotation for red clover (Trifolium pratense; Fabaceae).</title>
        <authorList>
            <person name="Istvanek J."/>
            <person name="Jaros M."/>
            <person name="Krenek A."/>
            <person name="Repkova J."/>
        </authorList>
    </citation>
    <scope>NUCLEOTIDE SEQUENCE [LARGE SCALE GENOMIC DNA]</scope>
    <source>
        <strain evidence="2">cv. Tatra</strain>
        <tissue evidence="1">Young leaves</tissue>
    </source>
</reference>
<evidence type="ECO:0000313" key="2">
    <source>
        <dbReference type="Proteomes" id="UP000236291"/>
    </source>
</evidence>
<evidence type="ECO:0000313" key="1">
    <source>
        <dbReference type="EMBL" id="PNX90315.1"/>
    </source>
</evidence>
<comment type="caution">
    <text evidence="1">The sequence shown here is derived from an EMBL/GenBank/DDBJ whole genome shotgun (WGS) entry which is preliminary data.</text>
</comment>
<proteinExistence type="predicted"/>
<reference evidence="1 2" key="2">
    <citation type="journal article" date="2017" name="Front. Plant Sci.">
        <title>Gene Classification and Mining of Molecular Markers Useful in Red Clover (Trifolium pratense) Breeding.</title>
        <authorList>
            <person name="Istvanek J."/>
            <person name="Dluhosova J."/>
            <person name="Dluhos P."/>
            <person name="Patkova L."/>
            <person name="Nedelnik J."/>
            <person name="Repkova J."/>
        </authorList>
    </citation>
    <scope>NUCLEOTIDE SEQUENCE [LARGE SCALE GENOMIC DNA]</scope>
    <source>
        <strain evidence="2">cv. Tatra</strain>
        <tissue evidence="1">Young leaves</tissue>
    </source>
</reference>
<accession>A0A2K3MHQ1</accession>
<gene>
    <name evidence="1" type="ORF">L195_g046438</name>
</gene>
<organism evidence="1 2">
    <name type="scientific">Trifolium pratense</name>
    <name type="common">Red clover</name>
    <dbReference type="NCBI Taxonomy" id="57577"/>
    <lineage>
        <taxon>Eukaryota</taxon>
        <taxon>Viridiplantae</taxon>
        <taxon>Streptophyta</taxon>
        <taxon>Embryophyta</taxon>
        <taxon>Tracheophyta</taxon>
        <taxon>Spermatophyta</taxon>
        <taxon>Magnoliopsida</taxon>
        <taxon>eudicotyledons</taxon>
        <taxon>Gunneridae</taxon>
        <taxon>Pentapetalae</taxon>
        <taxon>rosids</taxon>
        <taxon>fabids</taxon>
        <taxon>Fabales</taxon>
        <taxon>Fabaceae</taxon>
        <taxon>Papilionoideae</taxon>
        <taxon>50 kb inversion clade</taxon>
        <taxon>NPAAA clade</taxon>
        <taxon>Hologalegina</taxon>
        <taxon>IRL clade</taxon>
        <taxon>Trifolieae</taxon>
        <taxon>Trifolium</taxon>
    </lineage>
</organism>
<dbReference type="AlphaFoldDB" id="A0A2K3MHQ1"/>
<protein>
    <submittedName>
        <fullName evidence="1">F-box protein</fullName>
    </submittedName>
</protein>